<proteinExistence type="predicted"/>
<organism evidence="1 2">
    <name type="scientific">Paenibacillus zeisoli</name>
    <dbReference type="NCBI Taxonomy" id="2496267"/>
    <lineage>
        <taxon>Bacteria</taxon>
        <taxon>Bacillati</taxon>
        <taxon>Bacillota</taxon>
        <taxon>Bacilli</taxon>
        <taxon>Bacillales</taxon>
        <taxon>Paenibacillaceae</taxon>
        <taxon>Paenibacillus</taxon>
    </lineage>
</organism>
<gene>
    <name evidence="1" type="ORF">EJP77_10050</name>
</gene>
<dbReference type="AlphaFoldDB" id="A0A3S1D9T4"/>
<keyword evidence="2" id="KW-1185">Reference proteome</keyword>
<dbReference type="RefSeq" id="WP_127199102.1">
    <property type="nucleotide sequence ID" value="NZ_RZNX01000003.1"/>
</dbReference>
<sequence>MFADDLQLAAEKQQMVSVKIQDGRILIGLPQMSQQENRVRIVDEGGAITIPFEDIVHVMRLINFS</sequence>
<evidence type="ECO:0000313" key="1">
    <source>
        <dbReference type="EMBL" id="RUT31722.1"/>
    </source>
</evidence>
<accession>A0A3S1D9T4</accession>
<comment type="caution">
    <text evidence="1">The sequence shown here is derived from an EMBL/GenBank/DDBJ whole genome shotgun (WGS) entry which is preliminary data.</text>
</comment>
<reference evidence="1 2" key="1">
    <citation type="submission" date="2018-12" db="EMBL/GenBank/DDBJ databases">
        <authorList>
            <person name="Sun L."/>
            <person name="Chen Z."/>
        </authorList>
    </citation>
    <scope>NUCLEOTIDE SEQUENCE [LARGE SCALE GENOMIC DNA]</scope>
    <source>
        <strain evidence="1 2">3-5-3</strain>
    </source>
</reference>
<dbReference type="Proteomes" id="UP000272464">
    <property type="component" value="Unassembled WGS sequence"/>
</dbReference>
<name>A0A3S1D9T4_9BACL</name>
<dbReference type="OrthoDB" id="2664979at2"/>
<dbReference type="EMBL" id="RZNX01000003">
    <property type="protein sequence ID" value="RUT31722.1"/>
    <property type="molecule type" value="Genomic_DNA"/>
</dbReference>
<evidence type="ECO:0000313" key="2">
    <source>
        <dbReference type="Proteomes" id="UP000272464"/>
    </source>
</evidence>
<protein>
    <submittedName>
        <fullName evidence="1">Uncharacterized protein</fullName>
    </submittedName>
</protein>